<evidence type="ECO:0000313" key="3">
    <source>
        <dbReference type="Proteomes" id="UP000199118"/>
    </source>
</evidence>
<keyword evidence="2" id="KW-0378">Hydrolase</keyword>
<gene>
    <name evidence="2" type="ORF">SAMN05444336_101547</name>
</gene>
<dbReference type="InterPro" id="IPR029058">
    <property type="entry name" value="AB_hydrolase_fold"/>
</dbReference>
<dbReference type="PRINTS" id="PR00111">
    <property type="entry name" value="ABHYDROLASE"/>
</dbReference>
<dbReference type="EMBL" id="FNMZ01000001">
    <property type="protein sequence ID" value="SDW26620.1"/>
    <property type="molecule type" value="Genomic_DNA"/>
</dbReference>
<evidence type="ECO:0000259" key="1">
    <source>
        <dbReference type="Pfam" id="PF00561"/>
    </source>
</evidence>
<proteinExistence type="predicted"/>
<dbReference type="SUPFAM" id="SSF53474">
    <property type="entry name" value="alpha/beta-Hydrolases"/>
    <property type="match status" value="1"/>
</dbReference>
<dbReference type="OrthoDB" id="9796770at2"/>
<keyword evidence="3" id="KW-1185">Reference proteome</keyword>
<dbReference type="InterPro" id="IPR000073">
    <property type="entry name" value="AB_hydrolase_1"/>
</dbReference>
<dbReference type="STRING" id="356660.SAMN05444336_101547"/>
<sequence>MSAEAFTVETPDGARLNARREGAGPALALVSGLGGTAGFWDGAAPALAERFEVIRFDQRGIAGSTLGTAAVDIAQLARDVATVMDAAGIGRFSFLGHSTGGCIGQALAGMAPARIEKLILSATWGGQSRYMQALFGTRLGILETDPVAYAASSVLISYTPEWLEANWSAYETAVSKAPRSPEAQAVVRGRIHALMDFDGVEGLDLSAIPTLLLGAEDDMIVPAFLQRALAAATPGATLRLLPDGGHFYPVSRREDFLSAVRGFLA</sequence>
<dbReference type="AlphaFoldDB" id="A0A1H2S551"/>
<dbReference type="Pfam" id="PF00561">
    <property type="entry name" value="Abhydrolase_1"/>
    <property type="match status" value="1"/>
</dbReference>
<name>A0A1H2S551_9RHOB</name>
<organism evidence="2 3">
    <name type="scientific">Albimonas donghaensis</name>
    <dbReference type="NCBI Taxonomy" id="356660"/>
    <lineage>
        <taxon>Bacteria</taxon>
        <taxon>Pseudomonadati</taxon>
        <taxon>Pseudomonadota</taxon>
        <taxon>Alphaproteobacteria</taxon>
        <taxon>Rhodobacterales</taxon>
        <taxon>Paracoccaceae</taxon>
        <taxon>Albimonas</taxon>
    </lineage>
</organism>
<protein>
    <submittedName>
        <fullName evidence="2">Aminoacrylate hydrolase</fullName>
    </submittedName>
</protein>
<dbReference type="PANTHER" id="PTHR43433">
    <property type="entry name" value="HYDROLASE, ALPHA/BETA FOLD FAMILY PROTEIN"/>
    <property type="match status" value="1"/>
</dbReference>
<reference evidence="2 3" key="1">
    <citation type="submission" date="2016-10" db="EMBL/GenBank/DDBJ databases">
        <authorList>
            <person name="de Groot N.N."/>
        </authorList>
    </citation>
    <scope>NUCLEOTIDE SEQUENCE [LARGE SCALE GENOMIC DNA]</scope>
    <source>
        <strain evidence="2 3">DSM 17890</strain>
    </source>
</reference>
<dbReference type="Proteomes" id="UP000199118">
    <property type="component" value="Unassembled WGS sequence"/>
</dbReference>
<dbReference type="InterPro" id="IPR050471">
    <property type="entry name" value="AB_hydrolase"/>
</dbReference>
<feature type="domain" description="AB hydrolase-1" evidence="1">
    <location>
        <begin position="25"/>
        <end position="247"/>
    </location>
</feature>
<dbReference type="GO" id="GO:0016787">
    <property type="term" value="F:hydrolase activity"/>
    <property type="evidence" value="ECO:0007669"/>
    <property type="project" value="UniProtKB-KW"/>
</dbReference>
<accession>A0A1H2S551</accession>
<dbReference type="PANTHER" id="PTHR43433:SF10">
    <property type="entry name" value="AB HYDROLASE-1 DOMAIN-CONTAINING PROTEIN"/>
    <property type="match status" value="1"/>
</dbReference>
<evidence type="ECO:0000313" key="2">
    <source>
        <dbReference type="EMBL" id="SDW26620.1"/>
    </source>
</evidence>
<dbReference type="RefSeq" id="WP_092679583.1">
    <property type="nucleotide sequence ID" value="NZ_FNMZ01000001.1"/>
</dbReference>
<dbReference type="Gene3D" id="3.40.50.1820">
    <property type="entry name" value="alpha/beta hydrolase"/>
    <property type="match status" value="1"/>
</dbReference>